<dbReference type="Proteomes" id="UP001213000">
    <property type="component" value="Unassembled WGS sequence"/>
</dbReference>
<evidence type="ECO:0000313" key="7">
    <source>
        <dbReference type="EMBL" id="KAJ3553242.1"/>
    </source>
</evidence>
<keyword evidence="5" id="KW-0472">Membrane</keyword>
<dbReference type="PANTHER" id="PTHR16932:SF18">
    <property type="entry name" value="INTERFERON, ALPHA-INDUCIBLE PROTEIN 27-LIKE 2"/>
    <property type="match status" value="1"/>
</dbReference>
<dbReference type="InterPro" id="IPR038213">
    <property type="entry name" value="IFI6/IFI27-like_sf"/>
</dbReference>
<dbReference type="Gene3D" id="6.10.110.10">
    <property type="match status" value="1"/>
</dbReference>
<dbReference type="InterPro" id="IPR009311">
    <property type="entry name" value="IFI6/IFI27-like"/>
</dbReference>
<dbReference type="EMBL" id="JANIEX010001941">
    <property type="protein sequence ID" value="KAJ3553242.1"/>
    <property type="molecule type" value="Genomic_DNA"/>
</dbReference>
<evidence type="ECO:0000256" key="4">
    <source>
        <dbReference type="ARBA" id="ARBA00022989"/>
    </source>
</evidence>
<evidence type="ECO:0000256" key="6">
    <source>
        <dbReference type="SAM" id="MobiDB-lite"/>
    </source>
</evidence>
<dbReference type="AlphaFoldDB" id="A0AAD5VEJ0"/>
<keyword evidence="8" id="KW-1185">Reference proteome</keyword>
<reference evidence="7" key="1">
    <citation type="submission" date="2022-07" db="EMBL/GenBank/DDBJ databases">
        <title>Genome Sequence of Leucocoprinus birnbaumii.</title>
        <authorList>
            <person name="Buettner E."/>
        </authorList>
    </citation>
    <scope>NUCLEOTIDE SEQUENCE</scope>
    <source>
        <strain evidence="7">VT141</strain>
    </source>
</reference>
<organism evidence="7 8">
    <name type="scientific">Leucocoprinus birnbaumii</name>
    <dbReference type="NCBI Taxonomy" id="56174"/>
    <lineage>
        <taxon>Eukaryota</taxon>
        <taxon>Fungi</taxon>
        <taxon>Dikarya</taxon>
        <taxon>Basidiomycota</taxon>
        <taxon>Agaricomycotina</taxon>
        <taxon>Agaricomycetes</taxon>
        <taxon>Agaricomycetidae</taxon>
        <taxon>Agaricales</taxon>
        <taxon>Agaricineae</taxon>
        <taxon>Agaricaceae</taxon>
        <taxon>Leucocoprinus</taxon>
    </lineage>
</organism>
<evidence type="ECO:0000256" key="2">
    <source>
        <dbReference type="ARBA" id="ARBA00007262"/>
    </source>
</evidence>
<feature type="region of interest" description="Disordered" evidence="6">
    <location>
        <begin position="210"/>
        <end position="234"/>
    </location>
</feature>
<name>A0AAD5VEJ0_9AGAR</name>
<evidence type="ECO:0000256" key="5">
    <source>
        <dbReference type="ARBA" id="ARBA00023136"/>
    </source>
</evidence>
<evidence type="ECO:0000313" key="8">
    <source>
        <dbReference type="Proteomes" id="UP001213000"/>
    </source>
</evidence>
<comment type="similarity">
    <text evidence="2">Belongs to the IFI6/IFI27 family.</text>
</comment>
<proteinExistence type="inferred from homology"/>
<evidence type="ECO:0000256" key="1">
    <source>
        <dbReference type="ARBA" id="ARBA00004141"/>
    </source>
</evidence>
<dbReference type="GO" id="GO:0016020">
    <property type="term" value="C:membrane"/>
    <property type="evidence" value="ECO:0007669"/>
    <property type="project" value="UniProtKB-SubCell"/>
</dbReference>
<gene>
    <name evidence="7" type="ORF">NP233_g12691</name>
</gene>
<protein>
    <submittedName>
        <fullName evidence="7">Uncharacterized protein</fullName>
    </submittedName>
</protein>
<keyword evidence="4" id="KW-1133">Transmembrane helix</keyword>
<feature type="compositionally biased region" description="Basic and acidic residues" evidence="6">
    <location>
        <begin position="210"/>
        <end position="222"/>
    </location>
</feature>
<dbReference type="PANTHER" id="PTHR16932">
    <property type="entry name" value="INTERFERON ALPHA-INDUCIBLE PROTEIN 27"/>
    <property type="match status" value="1"/>
</dbReference>
<keyword evidence="3" id="KW-0812">Transmembrane</keyword>
<evidence type="ECO:0000256" key="3">
    <source>
        <dbReference type="ARBA" id="ARBA00022692"/>
    </source>
</evidence>
<comment type="subcellular location">
    <subcellularLocation>
        <location evidence="1">Membrane</location>
        <topology evidence="1">Multi-pass membrane protein</topology>
    </subcellularLocation>
</comment>
<sequence>MPEPYSKSDLLEILIHWHQASSSEIPEAFPGPHAGKAKLAAWVHDVRKGAEERRIPRQQWANALLAWLPAAPEGKPGFKERLLTCMREKREAGHWEKGRFWRWEEFKPLFFEMCAKEATEYCLKVGIAAVGSAVALPVIGLPLLGAMGFTSTGIAGGSIAAGLQSAVHGHAAGSAIFSAFQSIGARAAFPAVYNLFAGAAGAVTAVATADKGDSNDKDRDLDGYLGDIGDDSPN</sequence>
<comment type="caution">
    <text evidence="7">The sequence shown here is derived from an EMBL/GenBank/DDBJ whole genome shotgun (WGS) entry which is preliminary data.</text>
</comment>
<accession>A0AAD5VEJ0</accession>
<dbReference type="Pfam" id="PF06140">
    <property type="entry name" value="Ifi-6-16"/>
    <property type="match status" value="1"/>
</dbReference>